<reference evidence="2" key="1">
    <citation type="journal article" date="2018" name="Nat. Microbiol.">
        <title>Leveraging single-cell genomics to expand the fungal tree of life.</title>
        <authorList>
            <person name="Ahrendt S.R."/>
            <person name="Quandt C.A."/>
            <person name="Ciobanu D."/>
            <person name="Clum A."/>
            <person name="Salamov A."/>
            <person name="Andreopoulos B."/>
            <person name="Cheng J.F."/>
            <person name="Woyke T."/>
            <person name="Pelin A."/>
            <person name="Henrissat B."/>
            <person name="Reynolds N.K."/>
            <person name="Benny G.L."/>
            <person name="Smith M.E."/>
            <person name="James T.Y."/>
            <person name="Grigoriev I.V."/>
        </authorList>
    </citation>
    <scope>NUCLEOTIDE SEQUENCE [LARGE SCALE GENOMIC DNA]</scope>
</reference>
<dbReference type="EMBL" id="KZ999200">
    <property type="protein sequence ID" value="RKO85311.1"/>
    <property type="molecule type" value="Genomic_DNA"/>
</dbReference>
<dbReference type="OrthoDB" id="1712839at2759"/>
<gene>
    <name evidence="1" type="ORF">BDK51DRAFT_39146</name>
</gene>
<evidence type="ECO:0000313" key="1">
    <source>
        <dbReference type="EMBL" id="RKO85311.1"/>
    </source>
</evidence>
<accession>A0A4P9VZQ1</accession>
<organism evidence="1 2">
    <name type="scientific">Blyttiomyces helicus</name>
    <dbReference type="NCBI Taxonomy" id="388810"/>
    <lineage>
        <taxon>Eukaryota</taxon>
        <taxon>Fungi</taxon>
        <taxon>Fungi incertae sedis</taxon>
        <taxon>Chytridiomycota</taxon>
        <taxon>Chytridiomycota incertae sedis</taxon>
        <taxon>Chytridiomycetes</taxon>
        <taxon>Chytridiomycetes incertae sedis</taxon>
        <taxon>Blyttiomyces</taxon>
    </lineage>
</organism>
<dbReference type="AlphaFoldDB" id="A0A4P9VZQ1"/>
<evidence type="ECO:0000313" key="2">
    <source>
        <dbReference type="Proteomes" id="UP000269721"/>
    </source>
</evidence>
<dbReference type="Proteomes" id="UP000269721">
    <property type="component" value="Unassembled WGS sequence"/>
</dbReference>
<name>A0A4P9VZQ1_9FUNG</name>
<proteinExistence type="predicted"/>
<sequence>MSSTFRKYKSKWQEGRRQLGAFSGLVLDHRDSSPGSPGLKQDFFQRTPQRIASVGAVAGSRGKHATTSHGLMIVRKLDPLLNEYGPAREGEEILGSGYPYLAAIGALAYVANST</sequence>
<protein>
    <submittedName>
        <fullName evidence="1">Uncharacterized protein</fullName>
    </submittedName>
</protein>
<keyword evidence="2" id="KW-1185">Reference proteome</keyword>